<evidence type="ECO:0000256" key="9">
    <source>
        <dbReference type="ARBA" id="ARBA00023159"/>
    </source>
</evidence>
<evidence type="ECO:0000256" key="5">
    <source>
        <dbReference type="ARBA" id="ARBA00022771"/>
    </source>
</evidence>
<organism evidence="18 19">
    <name type="scientific">Ovis aries</name>
    <name type="common">Sheep</name>
    <dbReference type="NCBI Taxonomy" id="9940"/>
    <lineage>
        <taxon>Eukaryota</taxon>
        <taxon>Metazoa</taxon>
        <taxon>Chordata</taxon>
        <taxon>Craniata</taxon>
        <taxon>Vertebrata</taxon>
        <taxon>Euteleostomi</taxon>
        <taxon>Mammalia</taxon>
        <taxon>Eutheria</taxon>
        <taxon>Laurasiatheria</taxon>
        <taxon>Artiodactyla</taxon>
        <taxon>Ruminantia</taxon>
        <taxon>Pecora</taxon>
        <taxon>Bovidae</taxon>
        <taxon>Caprinae</taxon>
        <taxon>Ovis</taxon>
    </lineage>
</organism>
<keyword evidence="2" id="KW-0678">Repressor</keyword>
<name>A0A836D7T5_SHEEP</name>
<dbReference type="PROSITE" id="PS00028">
    <property type="entry name" value="ZINC_FINGER_C2H2_1"/>
    <property type="match status" value="3"/>
</dbReference>
<feature type="domain" description="C2H2-type" evidence="17">
    <location>
        <begin position="291"/>
        <end position="320"/>
    </location>
</feature>
<dbReference type="PANTHER" id="PTHR23235">
    <property type="entry name" value="KRUEPPEL-LIKE TRANSCRIPTION FACTOR"/>
    <property type="match status" value="1"/>
</dbReference>
<evidence type="ECO:0000256" key="6">
    <source>
        <dbReference type="ARBA" id="ARBA00022833"/>
    </source>
</evidence>
<dbReference type="FunFam" id="3.30.160.60:FF:001977">
    <property type="entry name" value="Krueppel-like factor 17"/>
    <property type="match status" value="1"/>
</dbReference>
<dbReference type="AlphaFoldDB" id="A0A836D7T5"/>
<feature type="domain" description="C2H2-type" evidence="17">
    <location>
        <begin position="351"/>
        <end position="373"/>
    </location>
</feature>
<dbReference type="CDD" id="cd21574">
    <property type="entry name" value="KLF17_N"/>
    <property type="match status" value="1"/>
</dbReference>
<comment type="subcellular location">
    <subcellularLocation>
        <location evidence="1">Nucleus</location>
    </subcellularLocation>
</comment>
<evidence type="ECO:0000256" key="7">
    <source>
        <dbReference type="ARBA" id="ARBA00023015"/>
    </source>
</evidence>
<evidence type="ECO:0000256" key="2">
    <source>
        <dbReference type="ARBA" id="ARBA00022491"/>
    </source>
</evidence>
<dbReference type="SUPFAM" id="SSF57667">
    <property type="entry name" value="beta-beta-alpha zinc fingers"/>
    <property type="match status" value="2"/>
</dbReference>
<dbReference type="EMBL" id="JAEMGP010000001">
    <property type="protein sequence ID" value="KAG5214670.1"/>
    <property type="molecule type" value="Genomic_DNA"/>
</dbReference>
<dbReference type="GO" id="GO:0000978">
    <property type="term" value="F:RNA polymerase II cis-regulatory region sequence-specific DNA binding"/>
    <property type="evidence" value="ECO:0007669"/>
    <property type="project" value="TreeGrafter"/>
</dbReference>
<dbReference type="FunFam" id="3.30.160.60:FF:000125">
    <property type="entry name" value="Putative zinc finger protein 143"/>
    <property type="match status" value="1"/>
</dbReference>
<keyword evidence="10" id="KW-0804">Transcription</keyword>
<keyword evidence="11" id="KW-0539">Nucleus</keyword>
<evidence type="ECO:0000256" key="13">
    <source>
        <dbReference type="ARBA" id="ARBA00059130"/>
    </source>
</evidence>
<evidence type="ECO:0000313" key="18">
    <source>
        <dbReference type="EMBL" id="KAG5214670.1"/>
    </source>
</evidence>
<dbReference type="InterPro" id="IPR036236">
    <property type="entry name" value="Znf_C2H2_sf"/>
</dbReference>
<dbReference type="GO" id="GO:0000981">
    <property type="term" value="F:DNA-binding transcription factor activity, RNA polymerase II-specific"/>
    <property type="evidence" value="ECO:0007669"/>
    <property type="project" value="TreeGrafter"/>
</dbReference>
<evidence type="ECO:0000256" key="14">
    <source>
        <dbReference type="ARBA" id="ARBA00069426"/>
    </source>
</evidence>
<evidence type="ECO:0000256" key="1">
    <source>
        <dbReference type="ARBA" id="ARBA00004123"/>
    </source>
</evidence>
<comment type="similarity">
    <text evidence="12">Belongs to the Sp1 C2H2-type zinc-finger protein family.</text>
</comment>
<keyword evidence="7" id="KW-0805">Transcription regulation</keyword>
<dbReference type="FunFam" id="3.30.160.60:FF:002051">
    <property type="entry name" value="Krueppel-like factor 17"/>
    <property type="match status" value="1"/>
</dbReference>
<proteinExistence type="inferred from homology"/>
<feature type="domain" description="C2H2-type" evidence="17">
    <location>
        <begin position="321"/>
        <end position="350"/>
    </location>
</feature>
<dbReference type="Gene3D" id="3.30.160.60">
    <property type="entry name" value="Classic Zinc Finger"/>
    <property type="match status" value="3"/>
</dbReference>
<evidence type="ECO:0000256" key="4">
    <source>
        <dbReference type="ARBA" id="ARBA00022737"/>
    </source>
</evidence>
<evidence type="ECO:0000256" key="12">
    <source>
        <dbReference type="ARBA" id="ARBA00038409"/>
    </source>
</evidence>
<sequence>MCNPSQVQMEQGAEGLNQWHVASHQFTEDAEKSMSILNMSSSTGSSGMHTSWNHSPLGIQHIPQCTELQRIPLASAEAPRQNASEMGPQFSMALPDHHVSYCPQLTFTPSQMTFTQGMSPSQPGMMIFEEPQMMPLGEPNIPGMAMTFGGNLRMPLNGPPASPPSGIPMMSHIRMRTMSYPGLPTVASNRDPLPPKALLNPTVPSTEAQALLPPVAQMLPPREPHNFGMSPGGSPVLLAFKSQGSFVNQPVSQEDPFLPKQPIPAPQRVEQQYSRTQEKAPRRRSPVSRPYRCDYENCEKAYTKRSHLVSHQRKHTGERPYKCTWEACTWSFFRSDELGRHTRIHTKHRPHKCDQCGRQFMRSDHLRQHQRTHMRTPRSPDPPADSGCVAGLPPTPGL</sequence>
<dbReference type="GO" id="GO:0008270">
    <property type="term" value="F:zinc ion binding"/>
    <property type="evidence" value="ECO:0007669"/>
    <property type="project" value="UniProtKB-KW"/>
</dbReference>
<dbReference type="Proteomes" id="UP000664991">
    <property type="component" value="Unassembled WGS sequence"/>
</dbReference>
<comment type="function">
    <text evidence="13">Transcription repressor that binds to the promoter of target genes and prevents their expression. Acts as a negative regulator of epithelial-mesenchymal transition and metastasis in breast cancer. Specifically binds the 5'-CACCC-3' sequence in the promoter of ID1, a key metastasis regulator in breast cancer, and repress its expression. May be a germ cell-specific transcription factor that plays important roles in spermatid differentiation and oocyte development.</text>
</comment>
<evidence type="ECO:0000256" key="11">
    <source>
        <dbReference type="ARBA" id="ARBA00023242"/>
    </source>
</evidence>
<protein>
    <recommendedName>
        <fullName evidence="14">Krueppel-like factor 17</fullName>
    </recommendedName>
</protein>
<dbReference type="SMART" id="SM00355">
    <property type="entry name" value="ZnF_C2H2"/>
    <property type="match status" value="3"/>
</dbReference>
<keyword evidence="9" id="KW-0010">Activator</keyword>
<evidence type="ECO:0000313" key="19">
    <source>
        <dbReference type="Proteomes" id="UP000664991"/>
    </source>
</evidence>
<keyword evidence="6" id="KW-0862">Zinc</keyword>
<feature type="region of interest" description="Disordered" evidence="16">
    <location>
        <begin position="365"/>
        <end position="398"/>
    </location>
</feature>
<evidence type="ECO:0000259" key="17">
    <source>
        <dbReference type="PROSITE" id="PS50157"/>
    </source>
</evidence>
<keyword evidence="5 15" id="KW-0863">Zinc-finger</keyword>
<dbReference type="PANTHER" id="PTHR23235:SF159">
    <property type="entry name" value="KRUEPPEL-LIKE FACTOR 17"/>
    <property type="match status" value="1"/>
</dbReference>
<accession>A0A836D7T5</accession>
<dbReference type="InterPro" id="IPR013087">
    <property type="entry name" value="Znf_C2H2_type"/>
</dbReference>
<evidence type="ECO:0000256" key="10">
    <source>
        <dbReference type="ARBA" id="ARBA00023163"/>
    </source>
</evidence>
<dbReference type="PROSITE" id="PS50157">
    <property type="entry name" value="ZINC_FINGER_C2H2_2"/>
    <property type="match status" value="3"/>
</dbReference>
<dbReference type="Pfam" id="PF00096">
    <property type="entry name" value="zf-C2H2"/>
    <property type="match status" value="2"/>
</dbReference>
<evidence type="ECO:0000256" key="16">
    <source>
        <dbReference type="SAM" id="MobiDB-lite"/>
    </source>
</evidence>
<comment type="caution">
    <text evidence="18">The sequence shown here is derived from an EMBL/GenBank/DDBJ whole genome shotgun (WGS) entry which is preliminary data.</text>
</comment>
<keyword evidence="4" id="KW-0677">Repeat</keyword>
<evidence type="ECO:0000256" key="8">
    <source>
        <dbReference type="ARBA" id="ARBA00023125"/>
    </source>
</evidence>
<feature type="region of interest" description="Disordered" evidence="16">
    <location>
        <begin position="249"/>
        <end position="290"/>
    </location>
</feature>
<evidence type="ECO:0000256" key="3">
    <source>
        <dbReference type="ARBA" id="ARBA00022723"/>
    </source>
</evidence>
<keyword evidence="8" id="KW-0238">DNA-binding</keyword>
<reference evidence="18 19" key="1">
    <citation type="submission" date="2020-12" db="EMBL/GenBank/DDBJ databases">
        <title>De novo assembly of Tibetan sheep genome.</title>
        <authorList>
            <person name="Li X."/>
        </authorList>
    </citation>
    <scope>NUCLEOTIDE SEQUENCE [LARGE SCALE GENOMIC DNA]</scope>
    <source>
        <tissue evidence="18">Heart</tissue>
    </source>
</reference>
<keyword evidence="3" id="KW-0479">Metal-binding</keyword>
<evidence type="ECO:0000256" key="15">
    <source>
        <dbReference type="PROSITE-ProRule" id="PRU00042"/>
    </source>
</evidence>
<gene>
    <name evidence="18" type="ORF">JEQ12_000246</name>
</gene>
<dbReference type="GO" id="GO:0005634">
    <property type="term" value="C:nucleus"/>
    <property type="evidence" value="ECO:0007669"/>
    <property type="project" value="UniProtKB-SubCell"/>
</dbReference>